<accession>A0ACC4DS64</accession>
<organism evidence="1 2">
    <name type="scientific">Purpureocillium lilacinum</name>
    <name type="common">Paecilomyces lilacinus</name>
    <dbReference type="NCBI Taxonomy" id="33203"/>
    <lineage>
        <taxon>Eukaryota</taxon>
        <taxon>Fungi</taxon>
        <taxon>Dikarya</taxon>
        <taxon>Ascomycota</taxon>
        <taxon>Pezizomycotina</taxon>
        <taxon>Sordariomycetes</taxon>
        <taxon>Hypocreomycetidae</taxon>
        <taxon>Hypocreales</taxon>
        <taxon>Ophiocordycipitaceae</taxon>
        <taxon>Purpureocillium</taxon>
    </lineage>
</organism>
<dbReference type="EMBL" id="JBGNUJ010000007">
    <property type="protein sequence ID" value="KAL3958133.1"/>
    <property type="molecule type" value="Genomic_DNA"/>
</dbReference>
<name>A0ACC4DS64_PURLI</name>
<proteinExistence type="predicted"/>
<dbReference type="Proteomes" id="UP001638806">
    <property type="component" value="Unassembled WGS sequence"/>
</dbReference>
<keyword evidence="2" id="KW-1185">Reference proteome</keyword>
<comment type="caution">
    <text evidence="1">The sequence shown here is derived from an EMBL/GenBank/DDBJ whole genome shotgun (WGS) entry which is preliminary data.</text>
</comment>
<reference evidence="1" key="1">
    <citation type="submission" date="2024-12" db="EMBL/GenBank/DDBJ databases">
        <title>Comparative genomics and development of molecular markers within Purpureocillium lilacinum and among Purpureocillium species.</title>
        <authorList>
            <person name="Yeh Z.-Y."/>
            <person name="Ni N.-T."/>
            <person name="Lo P.-H."/>
            <person name="Mushyakhwo K."/>
            <person name="Lin C.-F."/>
            <person name="Nai Y.-S."/>
        </authorList>
    </citation>
    <scope>NUCLEOTIDE SEQUENCE</scope>
    <source>
        <strain evidence="1">NCHU-NPUST-175</strain>
    </source>
</reference>
<evidence type="ECO:0000313" key="1">
    <source>
        <dbReference type="EMBL" id="KAL3958133.1"/>
    </source>
</evidence>
<protein>
    <submittedName>
        <fullName evidence="1">Uncharacterized protein</fullName>
    </submittedName>
</protein>
<sequence length="317" mass="35445">MASTPGSAIEKRPPSPSLEAKPTHEVEDELQFTVNEKRLLRKLDLRVIPPLFVLFLMSFLDRSNIGNAKIQGLEKSLSMKGQDYAIALFVFFITYILCEVPSNLILKRLPPSTWLSFIITGWGLTTVGQGLVRNFHGLVGLRLVLGVFEAGLFPGGTYLMSAYYARYELQWRFSLFVSAIIIAGAFGGIFAFGLAKLDGVGNYEGWRWIFIIEGIITVLVGVVSKFWLVDWPDEAKFLSAEEKTQLARKLAADSAGGAAKMDRLDGPAVRRILKDWKIYLGIFMHLTVVTSTYSMSFFLPTVIKVFDNVRDSLIPLF</sequence>
<evidence type="ECO:0000313" key="2">
    <source>
        <dbReference type="Proteomes" id="UP001638806"/>
    </source>
</evidence>
<gene>
    <name evidence="1" type="ORF">ACCO45_008711</name>
</gene>